<dbReference type="InterPro" id="IPR036390">
    <property type="entry name" value="WH_DNA-bd_sf"/>
</dbReference>
<evidence type="ECO:0000256" key="4">
    <source>
        <dbReference type="SAM" id="MobiDB-lite"/>
    </source>
</evidence>
<reference evidence="8" key="1">
    <citation type="journal article" date="2019" name="Int. J. Syst. Evol. Microbiol.">
        <title>The Global Catalogue of Microorganisms (GCM) 10K type strain sequencing project: providing services to taxonomists for standard genome sequencing and annotation.</title>
        <authorList>
            <consortium name="The Broad Institute Genomics Platform"/>
            <consortium name="The Broad Institute Genome Sequencing Center for Infectious Disease"/>
            <person name="Wu L."/>
            <person name="Ma J."/>
        </authorList>
    </citation>
    <scope>NUCLEOTIDE SEQUENCE [LARGE SCALE GENOMIC DNA]</scope>
    <source>
        <strain evidence="8">JCM 14969</strain>
    </source>
</reference>
<dbReference type="InterPro" id="IPR029016">
    <property type="entry name" value="GAF-like_dom_sf"/>
</dbReference>
<dbReference type="Pfam" id="PF09339">
    <property type="entry name" value="HTH_IclR"/>
    <property type="match status" value="1"/>
</dbReference>
<dbReference type="Gene3D" id="3.30.450.40">
    <property type="match status" value="1"/>
</dbReference>
<feature type="region of interest" description="Disordered" evidence="4">
    <location>
        <begin position="1"/>
        <end position="67"/>
    </location>
</feature>
<dbReference type="Pfam" id="PF01614">
    <property type="entry name" value="IclR_C"/>
    <property type="match status" value="1"/>
</dbReference>
<keyword evidence="2" id="KW-0238">DNA-binding</keyword>
<keyword evidence="3" id="KW-0804">Transcription</keyword>
<dbReference type="InterPro" id="IPR036388">
    <property type="entry name" value="WH-like_DNA-bd_sf"/>
</dbReference>
<evidence type="ECO:0000259" key="6">
    <source>
        <dbReference type="PROSITE" id="PS51078"/>
    </source>
</evidence>
<evidence type="ECO:0000313" key="7">
    <source>
        <dbReference type="EMBL" id="GAA1585243.1"/>
    </source>
</evidence>
<dbReference type="PROSITE" id="PS51077">
    <property type="entry name" value="HTH_ICLR"/>
    <property type="match status" value="1"/>
</dbReference>
<dbReference type="PANTHER" id="PTHR30136">
    <property type="entry name" value="HELIX-TURN-HELIX TRANSCRIPTIONAL REGULATOR, ICLR FAMILY"/>
    <property type="match status" value="1"/>
</dbReference>
<keyword evidence="1" id="KW-0805">Transcription regulation</keyword>
<gene>
    <name evidence="7" type="ORF">GCM10009789_43610</name>
</gene>
<evidence type="ECO:0000256" key="2">
    <source>
        <dbReference type="ARBA" id="ARBA00023125"/>
    </source>
</evidence>
<dbReference type="SUPFAM" id="SSF55781">
    <property type="entry name" value="GAF domain-like"/>
    <property type="match status" value="1"/>
</dbReference>
<dbReference type="PANTHER" id="PTHR30136:SF24">
    <property type="entry name" value="HTH-TYPE TRANSCRIPTIONAL REPRESSOR ALLR"/>
    <property type="match status" value="1"/>
</dbReference>
<feature type="domain" description="IclR-ED" evidence="6">
    <location>
        <begin position="128"/>
        <end position="313"/>
    </location>
</feature>
<dbReference type="SMART" id="SM00346">
    <property type="entry name" value="HTH_ICLR"/>
    <property type="match status" value="1"/>
</dbReference>
<dbReference type="InterPro" id="IPR014757">
    <property type="entry name" value="Tscrpt_reg_IclR_C"/>
</dbReference>
<proteinExistence type="predicted"/>
<keyword evidence="8" id="KW-1185">Reference proteome</keyword>
<accession>A0ABP4PTQ2</accession>
<organism evidence="7 8">
    <name type="scientific">Kribbella sancticallisti</name>
    <dbReference type="NCBI Taxonomy" id="460087"/>
    <lineage>
        <taxon>Bacteria</taxon>
        <taxon>Bacillati</taxon>
        <taxon>Actinomycetota</taxon>
        <taxon>Actinomycetes</taxon>
        <taxon>Propionibacteriales</taxon>
        <taxon>Kribbellaceae</taxon>
        <taxon>Kribbella</taxon>
    </lineage>
</organism>
<dbReference type="Proteomes" id="UP001500393">
    <property type="component" value="Unassembled WGS sequence"/>
</dbReference>
<dbReference type="InterPro" id="IPR050707">
    <property type="entry name" value="HTH_MetabolicPath_Reg"/>
</dbReference>
<evidence type="ECO:0000259" key="5">
    <source>
        <dbReference type="PROSITE" id="PS51077"/>
    </source>
</evidence>
<dbReference type="InterPro" id="IPR005471">
    <property type="entry name" value="Tscrpt_reg_IclR_N"/>
</dbReference>
<evidence type="ECO:0000313" key="8">
    <source>
        <dbReference type="Proteomes" id="UP001500393"/>
    </source>
</evidence>
<dbReference type="EMBL" id="BAAAOS010000029">
    <property type="protein sequence ID" value="GAA1585243.1"/>
    <property type="molecule type" value="Genomic_DNA"/>
</dbReference>
<feature type="domain" description="HTH iclR-type" evidence="5">
    <location>
        <begin position="72"/>
        <end position="134"/>
    </location>
</feature>
<dbReference type="SUPFAM" id="SSF46785">
    <property type="entry name" value="Winged helix' DNA-binding domain"/>
    <property type="match status" value="1"/>
</dbReference>
<evidence type="ECO:0000256" key="3">
    <source>
        <dbReference type="ARBA" id="ARBA00023163"/>
    </source>
</evidence>
<sequence length="313" mass="34094">MSVRPRLVSPNANRRGRENSGRGFGTLLERSLHLQKSRTSTLPKPGFHTARPVGREPGEPGPVEQPDRDYTVRAVDRVCAVLNLLQDSIEGVSLATVAEAAELPKSSAFRYLWTLETHRYVERDGVSGLYRLGLGFAGMQSRHLELLRHRARPVLEALRDELGETINLGILDGSSIIYLDLVESKRGVRMAAKGGDRDPIHSTALGKAIAAFLTEAEVLAALEHSGMPAVTPQTITTVPGYLKELAKVRRLGYAVDDAENEVDGRCVAVPIQGTLLPAALSVSAPASRLPVQDIERVASRLREAATEIARYRD</sequence>
<dbReference type="Gene3D" id="1.10.10.10">
    <property type="entry name" value="Winged helix-like DNA-binding domain superfamily/Winged helix DNA-binding domain"/>
    <property type="match status" value="1"/>
</dbReference>
<comment type="caution">
    <text evidence="7">The sequence shown here is derived from an EMBL/GenBank/DDBJ whole genome shotgun (WGS) entry which is preliminary data.</text>
</comment>
<evidence type="ECO:0000256" key="1">
    <source>
        <dbReference type="ARBA" id="ARBA00023015"/>
    </source>
</evidence>
<dbReference type="PROSITE" id="PS51078">
    <property type="entry name" value="ICLR_ED"/>
    <property type="match status" value="1"/>
</dbReference>
<protein>
    <submittedName>
        <fullName evidence="7">IclR family transcriptional regulator</fullName>
    </submittedName>
</protein>
<name>A0ABP4PTQ2_9ACTN</name>